<evidence type="ECO:0000313" key="3">
    <source>
        <dbReference type="Proteomes" id="UP001432027"/>
    </source>
</evidence>
<organism evidence="2 3">
    <name type="scientific">Pristionchus entomophagus</name>
    <dbReference type="NCBI Taxonomy" id="358040"/>
    <lineage>
        <taxon>Eukaryota</taxon>
        <taxon>Metazoa</taxon>
        <taxon>Ecdysozoa</taxon>
        <taxon>Nematoda</taxon>
        <taxon>Chromadorea</taxon>
        <taxon>Rhabditida</taxon>
        <taxon>Rhabditina</taxon>
        <taxon>Diplogasteromorpha</taxon>
        <taxon>Diplogasteroidea</taxon>
        <taxon>Neodiplogasteridae</taxon>
        <taxon>Pristionchus</taxon>
    </lineage>
</organism>
<feature type="region of interest" description="Disordered" evidence="1">
    <location>
        <begin position="1"/>
        <end position="172"/>
    </location>
</feature>
<dbReference type="Proteomes" id="UP001432027">
    <property type="component" value="Unassembled WGS sequence"/>
</dbReference>
<feature type="compositionally biased region" description="Basic and acidic residues" evidence="1">
    <location>
        <begin position="231"/>
        <end position="256"/>
    </location>
</feature>
<feature type="compositionally biased region" description="Acidic residues" evidence="1">
    <location>
        <begin position="161"/>
        <end position="170"/>
    </location>
</feature>
<dbReference type="AlphaFoldDB" id="A0AAV5UFR6"/>
<accession>A0AAV5UFR6</accession>
<protein>
    <submittedName>
        <fullName evidence="2">Uncharacterized protein</fullName>
    </submittedName>
</protein>
<proteinExistence type="predicted"/>
<feature type="compositionally biased region" description="Polar residues" evidence="1">
    <location>
        <begin position="1"/>
        <end position="14"/>
    </location>
</feature>
<gene>
    <name evidence="2" type="ORF">PENTCL1PPCAC_27329</name>
</gene>
<sequence length="269" mass="30124">MSSDNGDSQETDSQWIRRLATDSAAQSQESESSIDQPSQDSLFDFHENRKMVWPAGKLAEMRREEKKKKKNGNNEKENEGADTENEEEGITDEEELTNGRKDTEDENEEEEMEEGEEGGQETVDAVAADKTPAAATASTASAAAVVEKGSMVGDSQMSIEDTGEDAEEDAPFTRIEKIQYELTERMNAVMDMGDDVTGIIQSTFRMLLNLTTPETPKEEWKELMSECASNEEEKRVGDEEVETEYPREDMSGEEKKAAHRKLARMVVTR</sequence>
<name>A0AAV5UFR6_9BILA</name>
<feature type="non-terminal residue" evidence="2">
    <location>
        <position position="269"/>
    </location>
</feature>
<feature type="compositionally biased region" description="Acidic residues" evidence="1">
    <location>
        <begin position="80"/>
        <end position="96"/>
    </location>
</feature>
<reference evidence="2" key="1">
    <citation type="submission" date="2023-10" db="EMBL/GenBank/DDBJ databases">
        <title>Genome assembly of Pristionchus species.</title>
        <authorList>
            <person name="Yoshida K."/>
            <person name="Sommer R.J."/>
        </authorList>
    </citation>
    <scope>NUCLEOTIDE SEQUENCE</scope>
    <source>
        <strain evidence="2">RS0144</strain>
    </source>
</reference>
<feature type="compositionally biased region" description="Low complexity" evidence="1">
    <location>
        <begin position="22"/>
        <end position="41"/>
    </location>
</feature>
<comment type="caution">
    <text evidence="2">The sequence shown here is derived from an EMBL/GenBank/DDBJ whole genome shotgun (WGS) entry which is preliminary data.</text>
</comment>
<keyword evidence="3" id="KW-1185">Reference proteome</keyword>
<feature type="region of interest" description="Disordered" evidence="1">
    <location>
        <begin position="226"/>
        <end position="269"/>
    </location>
</feature>
<feature type="compositionally biased region" description="Acidic residues" evidence="1">
    <location>
        <begin position="104"/>
        <end position="119"/>
    </location>
</feature>
<evidence type="ECO:0000313" key="2">
    <source>
        <dbReference type="EMBL" id="GMT05155.1"/>
    </source>
</evidence>
<evidence type="ECO:0000256" key="1">
    <source>
        <dbReference type="SAM" id="MobiDB-lite"/>
    </source>
</evidence>
<feature type="compositionally biased region" description="Low complexity" evidence="1">
    <location>
        <begin position="120"/>
        <end position="146"/>
    </location>
</feature>
<dbReference type="EMBL" id="BTSX01000006">
    <property type="protein sequence ID" value="GMT05155.1"/>
    <property type="molecule type" value="Genomic_DNA"/>
</dbReference>